<evidence type="ECO:0000313" key="3">
    <source>
        <dbReference type="Proteomes" id="UP000887116"/>
    </source>
</evidence>
<proteinExistence type="predicted"/>
<gene>
    <name evidence="2" type="ORF">TNCT_674231</name>
</gene>
<feature type="compositionally biased region" description="Polar residues" evidence="1">
    <location>
        <begin position="13"/>
        <end position="22"/>
    </location>
</feature>
<evidence type="ECO:0000313" key="2">
    <source>
        <dbReference type="EMBL" id="GFR24765.1"/>
    </source>
</evidence>
<reference evidence="2" key="1">
    <citation type="submission" date="2020-07" db="EMBL/GenBank/DDBJ databases">
        <title>Multicomponent nature underlies the extraordinary mechanical properties of spider dragline silk.</title>
        <authorList>
            <person name="Kono N."/>
            <person name="Nakamura H."/>
            <person name="Mori M."/>
            <person name="Yoshida Y."/>
            <person name="Ohtoshi R."/>
            <person name="Malay A.D."/>
            <person name="Moran D.A.P."/>
            <person name="Tomita M."/>
            <person name="Numata K."/>
            <person name="Arakawa K."/>
        </authorList>
    </citation>
    <scope>NUCLEOTIDE SEQUENCE</scope>
</reference>
<name>A0A8X6J8D8_TRICU</name>
<feature type="compositionally biased region" description="Polar residues" evidence="1">
    <location>
        <begin position="103"/>
        <end position="112"/>
    </location>
</feature>
<keyword evidence="3" id="KW-1185">Reference proteome</keyword>
<organism evidence="2 3">
    <name type="scientific">Trichonephila clavata</name>
    <name type="common">Joro spider</name>
    <name type="synonym">Nephila clavata</name>
    <dbReference type="NCBI Taxonomy" id="2740835"/>
    <lineage>
        <taxon>Eukaryota</taxon>
        <taxon>Metazoa</taxon>
        <taxon>Ecdysozoa</taxon>
        <taxon>Arthropoda</taxon>
        <taxon>Chelicerata</taxon>
        <taxon>Arachnida</taxon>
        <taxon>Araneae</taxon>
        <taxon>Araneomorphae</taxon>
        <taxon>Entelegynae</taxon>
        <taxon>Araneoidea</taxon>
        <taxon>Nephilidae</taxon>
        <taxon>Trichonephila</taxon>
    </lineage>
</organism>
<evidence type="ECO:0000256" key="1">
    <source>
        <dbReference type="SAM" id="MobiDB-lite"/>
    </source>
</evidence>
<feature type="region of interest" description="Disordered" evidence="1">
    <location>
        <begin position="1"/>
        <end position="112"/>
    </location>
</feature>
<dbReference type="Proteomes" id="UP000887116">
    <property type="component" value="Unassembled WGS sequence"/>
</dbReference>
<comment type="caution">
    <text evidence="2">The sequence shown here is derived from an EMBL/GenBank/DDBJ whole genome shotgun (WGS) entry which is preliminary data.</text>
</comment>
<protein>
    <submittedName>
        <fullName evidence="2">Uncharacterized protein</fullName>
    </submittedName>
</protein>
<accession>A0A8X6J8D8</accession>
<sequence>MGGAGNDPANWVDWSTSPSQVDCEQPQHGWTGIDPRLGGGWTNRVLDKPPARWTGMASPSHGGLRRSQPSNGGLGAEPTSRWTGSKATHRAGPTTGGLGADTKTGSKPTRSGQLGIVNNLGGWADILTCRLSTWRVFC</sequence>
<dbReference type="EMBL" id="BMAO01038410">
    <property type="protein sequence ID" value="GFR24765.1"/>
    <property type="molecule type" value="Genomic_DNA"/>
</dbReference>
<dbReference type="AlphaFoldDB" id="A0A8X6J8D8"/>